<evidence type="ECO:0000256" key="1">
    <source>
        <dbReference type="ARBA" id="ARBA00001973"/>
    </source>
</evidence>
<dbReference type="InterPro" id="IPR002742">
    <property type="entry name" value="Desulfoferrodoxin_Fe-bd_dom"/>
</dbReference>
<comment type="function">
    <text evidence="9">Catalyzes the one-electron reduction of superoxide anion radical to hydrogen peroxide at a nonheme ferrous iron center. Plays a fundamental role in case of oxidative stress via its superoxide detoxification activity.</text>
</comment>
<dbReference type="GO" id="GO:0050605">
    <property type="term" value="F:superoxide reductase activity"/>
    <property type="evidence" value="ECO:0007669"/>
    <property type="project" value="UniProtKB-EC"/>
</dbReference>
<evidence type="ECO:0000256" key="10">
    <source>
        <dbReference type="ARBA" id="ARBA00031398"/>
    </source>
</evidence>
<organism evidence="15 16">
    <name type="scientific">Caldisericum exile</name>
    <dbReference type="NCBI Taxonomy" id="693075"/>
    <lineage>
        <taxon>Bacteria</taxon>
        <taxon>Pseudomonadati</taxon>
        <taxon>Caldisericota/Cryosericota group</taxon>
        <taxon>Caldisericota</taxon>
        <taxon>Caldisericia</taxon>
        <taxon>Caldisericales</taxon>
        <taxon>Caldisericaceae</taxon>
        <taxon>Caldisericum</taxon>
    </lineage>
</organism>
<feature type="binding site" evidence="12">
    <location>
        <position position="77"/>
    </location>
    <ligand>
        <name>Fe cation</name>
        <dbReference type="ChEBI" id="CHEBI:24875"/>
        <label>1</label>
    </ligand>
</feature>
<dbReference type="GO" id="GO:0019430">
    <property type="term" value="P:removal of superoxide radicals"/>
    <property type="evidence" value="ECO:0007669"/>
    <property type="project" value="InterPro"/>
</dbReference>
<dbReference type="Pfam" id="PF01880">
    <property type="entry name" value="Desulfoferrodox"/>
    <property type="match status" value="1"/>
</dbReference>
<keyword evidence="7" id="KW-0249">Electron transport</keyword>
<dbReference type="PANTHER" id="PTHR36541">
    <property type="entry name" value="SUPEROXIDE REDUCTASE-RELATED"/>
    <property type="match status" value="1"/>
</dbReference>
<dbReference type="Proteomes" id="UP000237040">
    <property type="component" value="Unassembled WGS sequence"/>
</dbReference>
<feature type="binding site" evidence="12">
    <location>
        <position position="10"/>
    </location>
    <ligand>
        <name>Fe cation</name>
        <dbReference type="ChEBI" id="CHEBI:24875"/>
        <label>1</label>
    </ligand>
</feature>
<feature type="binding site" evidence="12">
    <location>
        <position position="13"/>
    </location>
    <ligand>
        <name>Fe cation</name>
        <dbReference type="ChEBI" id="CHEBI:24875"/>
        <label>1</label>
    </ligand>
</feature>
<feature type="binding site" evidence="12">
    <location>
        <position position="123"/>
    </location>
    <ligand>
        <name>Fe cation</name>
        <dbReference type="ChEBI" id="CHEBI:24875"/>
        <label>1</label>
    </ligand>
</feature>
<accession>A0A2J6WF28</accession>
<evidence type="ECO:0000256" key="3">
    <source>
        <dbReference type="ARBA" id="ARBA00012679"/>
    </source>
</evidence>
<evidence type="ECO:0000256" key="6">
    <source>
        <dbReference type="ARBA" id="ARBA00022723"/>
    </source>
</evidence>
<dbReference type="AlphaFoldDB" id="A0A2J6WF28"/>
<proteinExistence type="inferred from homology"/>
<evidence type="ECO:0000313" key="16">
    <source>
        <dbReference type="Proteomes" id="UP000237040"/>
    </source>
</evidence>
<keyword evidence="5" id="KW-0813">Transport</keyword>
<evidence type="ECO:0000256" key="12">
    <source>
        <dbReference type="PIRSR" id="PIRSR604793-1"/>
    </source>
</evidence>
<sequence length="130" mass="14697">MTQKFEIYKCEICGNIVEVVHEGKGVLVCCGQPMVLIGEKVSESETGQEKHIPVVEKLEHGTLIKVGSVPHPMEQDHYIEWIEAFNKDGKVVKIMLKPGDKPEAHIGWLADDLMEVRAYCNKHGLWAKKF</sequence>
<dbReference type="NCBIfam" id="TIGR00320">
    <property type="entry name" value="dfx_rbo"/>
    <property type="match status" value="1"/>
</dbReference>
<feature type="domain" description="Desulfoferrodoxin N-terminal" evidence="14">
    <location>
        <begin position="2"/>
        <end position="37"/>
    </location>
</feature>
<reference evidence="15 16" key="1">
    <citation type="submission" date="2018-01" db="EMBL/GenBank/DDBJ databases">
        <title>Metagenomic assembled genomes from two thermal pools in the Uzon Caldera, Kamchatka, Russia.</title>
        <authorList>
            <person name="Wilkins L."/>
            <person name="Ettinger C."/>
        </authorList>
    </citation>
    <scope>NUCLEOTIDE SEQUENCE [LARGE SCALE GENOMIC DNA]</scope>
    <source>
        <strain evidence="15">ZAV-07</strain>
    </source>
</reference>
<dbReference type="NCBIfam" id="TIGR00332">
    <property type="entry name" value="neela_ferrous"/>
    <property type="match status" value="1"/>
</dbReference>
<evidence type="ECO:0000256" key="5">
    <source>
        <dbReference type="ARBA" id="ARBA00022448"/>
    </source>
</evidence>
<dbReference type="EC" id="1.15.1.2" evidence="3"/>
<dbReference type="EMBL" id="PNIL01000028">
    <property type="protein sequence ID" value="PMP68099.1"/>
    <property type="molecule type" value="Genomic_DNA"/>
</dbReference>
<protein>
    <recommendedName>
        <fullName evidence="4">Desulfoferrodoxin</fullName>
        <ecNumber evidence="3">1.15.1.2</ecNumber>
    </recommendedName>
    <alternativeName>
        <fullName evidence="10">Superoxide reductase</fullName>
    </alternativeName>
</protein>
<dbReference type="CDD" id="cd00974">
    <property type="entry name" value="DSRD"/>
    <property type="match status" value="1"/>
</dbReference>
<evidence type="ECO:0000256" key="7">
    <source>
        <dbReference type="ARBA" id="ARBA00022982"/>
    </source>
</evidence>
<comment type="caution">
    <text evidence="15">The sequence shown here is derived from an EMBL/GenBank/DDBJ whole genome shotgun (WGS) entry which is preliminary data.</text>
</comment>
<feature type="binding site" evidence="12">
    <location>
        <position position="29"/>
    </location>
    <ligand>
        <name>Fe cation</name>
        <dbReference type="ChEBI" id="CHEBI:24875"/>
        <label>1</label>
    </ligand>
</feature>
<evidence type="ECO:0000313" key="15">
    <source>
        <dbReference type="EMBL" id="PMP68099.1"/>
    </source>
</evidence>
<dbReference type="InterPro" id="IPR004462">
    <property type="entry name" value="Desulfoferrodoxin_N"/>
</dbReference>
<dbReference type="InterPro" id="IPR036073">
    <property type="entry name" value="Desulfoferrodoxin_Fe-bd_dom_sf"/>
</dbReference>
<feature type="binding site" evidence="12">
    <location>
        <position position="30"/>
    </location>
    <ligand>
        <name>Fe cation</name>
        <dbReference type="ChEBI" id="CHEBI:24875"/>
        <label>1</label>
    </ligand>
</feature>
<evidence type="ECO:0000256" key="4">
    <source>
        <dbReference type="ARBA" id="ARBA00014839"/>
    </source>
</evidence>
<comment type="cofactor">
    <cofactor evidence="12">
        <name>Fe(2+)</name>
        <dbReference type="ChEBI" id="CHEBI:29033"/>
    </cofactor>
    <text evidence="12">Binds 1 Fe(2+) ion per subunit. The iron ion 2 is coordinated via four histidines and one cysteine residue.</text>
</comment>
<evidence type="ECO:0000256" key="11">
    <source>
        <dbReference type="ARBA" id="ARBA00047448"/>
    </source>
</evidence>
<dbReference type="Gene3D" id="2.20.28.100">
    <property type="entry name" value="Desulphoferrodoxin, N-terminal domain"/>
    <property type="match status" value="1"/>
</dbReference>
<dbReference type="SUPFAM" id="SSF49367">
    <property type="entry name" value="Superoxide reductase-like"/>
    <property type="match status" value="1"/>
</dbReference>
<evidence type="ECO:0000256" key="8">
    <source>
        <dbReference type="ARBA" id="ARBA00023004"/>
    </source>
</evidence>
<dbReference type="InterPro" id="IPR051233">
    <property type="entry name" value="Desulfoferrodoxin_SOR"/>
</dbReference>
<evidence type="ECO:0000259" key="13">
    <source>
        <dbReference type="Pfam" id="PF01880"/>
    </source>
</evidence>
<keyword evidence="8 12" id="KW-0408">Iron</keyword>
<feature type="binding site" evidence="12">
    <location>
        <position position="51"/>
    </location>
    <ligand>
        <name>Fe cation</name>
        <dbReference type="ChEBI" id="CHEBI:24875"/>
        <label>1</label>
    </ligand>
</feature>
<dbReference type="Pfam" id="PF06397">
    <property type="entry name" value="Desulfoferrod_N"/>
    <property type="match status" value="1"/>
</dbReference>
<gene>
    <name evidence="15" type="ORF">C0189_02020</name>
</gene>
<feature type="binding site" evidence="12">
    <location>
        <position position="120"/>
    </location>
    <ligand>
        <name>Fe cation</name>
        <dbReference type="ChEBI" id="CHEBI:24875"/>
        <label>1</label>
    </ligand>
</feature>
<dbReference type="NCBIfam" id="TIGR00319">
    <property type="entry name" value="desulf_FeS4"/>
    <property type="match status" value="1"/>
</dbReference>
<dbReference type="InterPro" id="IPR038094">
    <property type="entry name" value="Desulfoferrodoxin_N_sf"/>
</dbReference>
<keyword evidence="6 12" id="KW-0479">Metal-binding</keyword>
<evidence type="ECO:0000256" key="9">
    <source>
        <dbReference type="ARBA" id="ARBA00024690"/>
    </source>
</evidence>
<comment type="similarity">
    <text evidence="2">Belongs to the desulfoferrodoxin family.</text>
</comment>
<comment type="catalytic activity">
    <reaction evidence="11">
        <text>reduced [rubredoxin] + superoxide + 2 H(+) = oxidized [rubredoxin] + H2O2</text>
        <dbReference type="Rhea" id="RHEA:21324"/>
        <dbReference type="Rhea" id="RHEA-COMP:10302"/>
        <dbReference type="Rhea" id="RHEA-COMP:10303"/>
        <dbReference type="ChEBI" id="CHEBI:15378"/>
        <dbReference type="ChEBI" id="CHEBI:16240"/>
        <dbReference type="ChEBI" id="CHEBI:18421"/>
        <dbReference type="ChEBI" id="CHEBI:29033"/>
        <dbReference type="ChEBI" id="CHEBI:29034"/>
        <dbReference type="EC" id="1.15.1.2"/>
    </reaction>
</comment>
<dbReference type="PANTHER" id="PTHR36541:SF1">
    <property type="entry name" value="SUPEROXIDE REDUCTASE-RELATED"/>
    <property type="match status" value="1"/>
</dbReference>
<comment type="cofactor">
    <cofactor evidence="1">
        <name>Cu(2+)</name>
        <dbReference type="ChEBI" id="CHEBI:29036"/>
    </cofactor>
</comment>
<dbReference type="InterPro" id="IPR004793">
    <property type="entry name" value="Desulfoferrodoxin_rbo"/>
</dbReference>
<comment type="cofactor">
    <cofactor evidence="12">
        <name>Fe(3+)</name>
        <dbReference type="ChEBI" id="CHEBI:29034"/>
    </cofactor>
    <text evidence="12">Binds 1 Fe(3+) ion per subunit. The iron ion 1 is coordinated via 4 cysteine residues.</text>
</comment>
<name>A0A2J6WF28_9BACT</name>
<evidence type="ECO:0000256" key="2">
    <source>
        <dbReference type="ARBA" id="ARBA00005941"/>
    </source>
</evidence>
<feature type="domain" description="Desulfoferrodoxin ferrous iron-binding" evidence="13">
    <location>
        <begin position="45"/>
        <end position="128"/>
    </location>
</feature>
<dbReference type="SUPFAM" id="SSF57802">
    <property type="entry name" value="Rubredoxin-like"/>
    <property type="match status" value="1"/>
</dbReference>
<dbReference type="GO" id="GO:0005506">
    <property type="term" value="F:iron ion binding"/>
    <property type="evidence" value="ECO:0007669"/>
    <property type="project" value="InterPro"/>
</dbReference>
<dbReference type="Gene3D" id="2.60.40.730">
    <property type="entry name" value="SOR catalytic domain"/>
    <property type="match status" value="1"/>
</dbReference>
<feature type="binding site" evidence="12">
    <location>
        <position position="71"/>
    </location>
    <ligand>
        <name>Fe cation</name>
        <dbReference type="ChEBI" id="CHEBI:24875"/>
        <label>1</label>
    </ligand>
</feature>
<evidence type="ECO:0000259" key="14">
    <source>
        <dbReference type="Pfam" id="PF06397"/>
    </source>
</evidence>